<keyword evidence="5" id="KW-0378">Hydrolase</keyword>
<dbReference type="InterPro" id="IPR036412">
    <property type="entry name" value="HAD-like_sf"/>
</dbReference>
<dbReference type="InterPro" id="IPR023214">
    <property type="entry name" value="HAD_sf"/>
</dbReference>
<evidence type="ECO:0000313" key="8">
    <source>
        <dbReference type="Proteomes" id="UP001242010"/>
    </source>
</evidence>
<dbReference type="Gene3D" id="3.40.50.1000">
    <property type="entry name" value="HAD superfamily/HAD-like"/>
    <property type="match status" value="1"/>
</dbReference>
<keyword evidence="8" id="KW-1185">Reference proteome</keyword>
<keyword evidence="6" id="KW-0460">Magnesium</keyword>
<dbReference type="SFLD" id="SFLDG01136">
    <property type="entry name" value="C1.6:_Phosphoserine_Phosphatas"/>
    <property type="match status" value="1"/>
</dbReference>
<dbReference type="Pfam" id="PF08282">
    <property type="entry name" value="Hydrolase_3"/>
    <property type="match status" value="1"/>
</dbReference>
<protein>
    <submittedName>
        <fullName evidence="7">Haloacid dehalogenase</fullName>
    </submittedName>
</protein>
<evidence type="ECO:0000256" key="6">
    <source>
        <dbReference type="ARBA" id="ARBA00022842"/>
    </source>
</evidence>
<proteinExistence type="inferred from homology"/>
<gene>
    <name evidence="7" type="primary">kdsC</name>
    <name evidence="7" type="ORF">GETHOR_06940</name>
</gene>
<sequence length="174" mass="18613">MDDLDLRAAKIRLLCTDIDGVLTTGLLHYGAEPGHTKAFHVRDGAAIKMLQQVGIPVAFISGLDAGATVNRAKDLGVVDCFAGHLEKKPILDQLCAKYGLAYDQVAHLGDDLPDLPLLRRVGLACCPSDAVAEVKAACHWVVPVPGGHGLLRAVAERILKAQGRWTDIVTKYEA</sequence>
<dbReference type="InterPro" id="IPR010023">
    <property type="entry name" value="KdsC_fam"/>
</dbReference>
<comment type="subunit">
    <text evidence="3">Homotetramer.</text>
</comment>
<keyword evidence="4" id="KW-0479">Metal-binding</keyword>
<dbReference type="SFLD" id="SFLDS00003">
    <property type="entry name" value="Haloacid_Dehalogenase"/>
    <property type="match status" value="1"/>
</dbReference>
<dbReference type="SUPFAM" id="SSF56784">
    <property type="entry name" value="HAD-like"/>
    <property type="match status" value="1"/>
</dbReference>
<dbReference type="InterPro" id="IPR050793">
    <property type="entry name" value="CMP-NeuNAc_synthase"/>
</dbReference>
<evidence type="ECO:0000256" key="4">
    <source>
        <dbReference type="ARBA" id="ARBA00022723"/>
    </source>
</evidence>
<comment type="cofactor">
    <cofactor evidence="1">
        <name>Mg(2+)</name>
        <dbReference type="ChEBI" id="CHEBI:18420"/>
    </cofactor>
</comment>
<comment type="similarity">
    <text evidence="2">Belongs to the KdsC family.</text>
</comment>
<organism evidence="7 8">
    <name type="scientific">Geothrix oryzae</name>
    <dbReference type="NCBI Taxonomy" id="2927975"/>
    <lineage>
        <taxon>Bacteria</taxon>
        <taxon>Pseudomonadati</taxon>
        <taxon>Acidobacteriota</taxon>
        <taxon>Holophagae</taxon>
        <taxon>Holophagales</taxon>
        <taxon>Holophagaceae</taxon>
        <taxon>Geothrix</taxon>
    </lineage>
</organism>
<dbReference type="PIRSF" id="PIRSF006118">
    <property type="entry name" value="KDO8-P_Ptase"/>
    <property type="match status" value="1"/>
</dbReference>
<dbReference type="Proteomes" id="UP001242010">
    <property type="component" value="Chromosome"/>
</dbReference>
<dbReference type="NCBIfam" id="TIGR01670">
    <property type="entry name" value="KdsC-phosphatas"/>
    <property type="match status" value="1"/>
</dbReference>
<evidence type="ECO:0000256" key="3">
    <source>
        <dbReference type="ARBA" id="ARBA00011881"/>
    </source>
</evidence>
<evidence type="ECO:0000256" key="5">
    <source>
        <dbReference type="ARBA" id="ARBA00022801"/>
    </source>
</evidence>
<evidence type="ECO:0000256" key="1">
    <source>
        <dbReference type="ARBA" id="ARBA00001946"/>
    </source>
</evidence>
<dbReference type="PANTHER" id="PTHR21485:SF3">
    <property type="entry name" value="N-ACYLNEURAMINATE CYTIDYLYLTRANSFERASE"/>
    <property type="match status" value="1"/>
</dbReference>
<name>A0ABN6UV12_9BACT</name>
<dbReference type="EMBL" id="AP027079">
    <property type="protein sequence ID" value="BDU68593.1"/>
    <property type="molecule type" value="Genomic_DNA"/>
</dbReference>
<dbReference type="SFLD" id="SFLDG01138">
    <property type="entry name" value="C1.6.2:_Deoxy-d-mannose-octulo"/>
    <property type="match status" value="1"/>
</dbReference>
<dbReference type="PANTHER" id="PTHR21485">
    <property type="entry name" value="HAD SUPERFAMILY MEMBERS CMAS AND KDSC"/>
    <property type="match status" value="1"/>
</dbReference>
<accession>A0ABN6UV12</accession>
<evidence type="ECO:0000313" key="7">
    <source>
        <dbReference type="EMBL" id="BDU68593.1"/>
    </source>
</evidence>
<evidence type="ECO:0000256" key="2">
    <source>
        <dbReference type="ARBA" id="ARBA00005893"/>
    </source>
</evidence>
<reference evidence="8" key="1">
    <citation type="journal article" date="2023" name="Int. J. Syst. Evol. Microbiol.">
        <title>Mesoterricola silvestris gen. nov., sp. nov., Mesoterricola sediminis sp. nov., Geothrix oryzae sp. nov., Geothrix edaphica sp. nov., Geothrix rubra sp. nov., and Geothrix limicola sp. nov., six novel members of Acidobacteriota isolated from soils.</title>
        <authorList>
            <person name="Itoh H."/>
            <person name="Sugisawa Y."/>
            <person name="Mise K."/>
            <person name="Xu Z."/>
            <person name="Kuniyasu M."/>
            <person name="Ushijima N."/>
            <person name="Kawano K."/>
            <person name="Kobayashi E."/>
            <person name="Shiratori Y."/>
            <person name="Masuda Y."/>
            <person name="Senoo K."/>
        </authorList>
    </citation>
    <scope>NUCLEOTIDE SEQUENCE [LARGE SCALE GENOMIC DNA]</scope>
    <source>
        <strain evidence="8">Red222</strain>
    </source>
</reference>